<keyword evidence="2" id="KW-1185">Reference proteome</keyword>
<proteinExistence type="predicted"/>
<dbReference type="Gene3D" id="2.60.120.260">
    <property type="entry name" value="Galactose-binding domain-like"/>
    <property type="match status" value="1"/>
</dbReference>
<evidence type="ECO:0000313" key="2">
    <source>
        <dbReference type="Proteomes" id="UP000182544"/>
    </source>
</evidence>
<dbReference type="InterPro" id="IPR032675">
    <property type="entry name" value="LRR_dom_sf"/>
</dbReference>
<dbReference type="EMBL" id="FPKV01000002">
    <property type="protein sequence ID" value="SFZ93028.1"/>
    <property type="molecule type" value="Genomic_DNA"/>
</dbReference>
<evidence type="ECO:0000313" key="1">
    <source>
        <dbReference type="EMBL" id="SFZ93028.1"/>
    </source>
</evidence>
<dbReference type="Proteomes" id="UP000182544">
    <property type="component" value="Unassembled WGS sequence"/>
</dbReference>
<name>A0A1K2IKS3_9FLAO</name>
<dbReference type="OrthoDB" id="3179827at2"/>
<accession>A0A1K2IKS3</accession>
<dbReference type="AlphaFoldDB" id="A0A1K2IKS3"/>
<dbReference type="SUPFAM" id="SSF52058">
    <property type="entry name" value="L domain-like"/>
    <property type="match status" value="1"/>
</dbReference>
<evidence type="ECO:0008006" key="3">
    <source>
        <dbReference type="Google" id="ProtNLM"/>
    </source>
</evidence>
<dbReference type="Gene3D" id="3.80.10.10">
    <property type="entry name" value="Ribonuclease Inhibitor"/>
    <property type="match status" value="1"/>
</dbReference>
<gene>
    <name evidence="1" type="ORF">SAMN05428642_1021138</name>
</gene>
<reference evidence="1 2" key="1">
    <citation type="submission" date="2016-10" db="EMBL/GenBank/DDBJ databases">
        <authorList>
            <person name="de Groot N.N."/>
        </authorList>
    </citation>
    <scope>NUCLEOTIDE SEQUENCE [LARGE SCALE GENOMIC DNA]</scope>
    <source>
        <strain evidence="1 2">DSM 18180</strain>
    </source>
</reference>
<dbReference type="STRING" id="369401.SAMN05428642_1021138"/>
<protein>
    <recommendedName>
        <fullName evidence="3">Dockerin domain-containing protein</fullName>
    </recommendedName>
</protein>
<organism evidence="1 2">
    <name type="scientific">Flaviramulus basaltis</name>
    <dbReference type="NCBI Taxonomy" id="369401"/>
    <lineage>
        <taxon>Bacteria</taxon>
        <taxon>Pseudomonadati</taxon>
        <taxon>Bacteroidota</taxon>
        <taxon>Flavobacteriia</taxon>
        <taxon>Flavobacteriales</taxon>
        <taxon>Flavobacteriaceae</taxon>
        <taxon>Flaviramulus</taxon>
    </lineage>
</organism>
<dbReference type="RefSeq" id="WP_072402510.1">
    <property type="nucleotide sequence ID" value="NZ_FPKV01000002.1"/>
</dbReference>
<sequence length="1229" mass="136636">MARKNTFILTNIVFLFFVIFGVNAQITTYPYAEDFENGDGGWTVQGFNPTWELGMPSIGAGSGDNAWATNLDGNYGITYNEQSWVQSPIFDFSNLINPSLVFQLYCNIEFDQIAFEPFDGVVIQYSIDSGITWQNVGSYSDENWFNDEYIEALGSAGWGFTSGWVSFNKNIKELGGQNNAVFRFFFGSDFIYNNAFGASFDLFEVYEDTTSITLITDLNFEQYLLDTNIDTDGIINGQVLTYDIIDETTLNINSYDISNFEGIQDFRSLINFTLINNQSTTNYSIEFSENKFLQDVTIINTPFLSSINGLSSNYLTNLSVVTRGDFFTSLDVSECLSLTDLSLADNAITNVNLEKNTKIRYLSLAINPIDFLYTTHLTELESLNTYESQIKFLDLSNNSKLTRLNSDNGELTEVNLKNGFNNMLTSVELNGNPNLTCIQVDDVAYSNTASSWLKDNTASYSNSCEFKIQQFPYAEDFEEGAAGWSVVNVSNSSWGLDSPNSNNLTSAASGSLAWSTNNSGDYNPNENGWVQSPIFDFSKFNSSDNLYFHFDNWYNCELDIDGAVVQSTIDSGISWQNLDEITSVNTYDNTNIASLPGGQEKGWSGISENTFSGGWKTSYFSLSNLLGVPNVMFRVVFSSNGTIQSDGFAFDSVKILTEKTFAGNDNIDTFCEKSQNVSASYLQSLLISETFGGIWSSLDGLELDNDDSGEKYFNIGDLQSGNYKFKYTVFSEFNSSFDEATVELNIERIVLYSQYYDYASGCSELTFNTDEEFQQWAFNKHVVENNGLNITQNGVWSPSSFEGYGDYTYTQPATSSCSETISVFRYGNSEPEIAYKTFEAANGIQNVWVLIDDFESDNSLNKIVSKKRRRRIRSSNKDIDNNGNVDFPNTGAGNFKEANIFEVLEEDDCGSIIKITNYAIIIGGFWDGGENNIISICEGEVALFSQLQNALGDSNVAPIGDFGLINSGAPGFFTEYPPGSYTYYYSMFGEEDANSWTDSGGTITVTNKPVLKLSLLLEGAYNEFTGWMNNVLYKNDLIQTSSPYSDGLETYYYGSNQVDWVWLEIRDANNDTNIPLQRSALLKRNGDVVDVDGESPILLDVPDGDYYIMVSHRNHLGVIMANPVSLSCGTTITIDLRLDNSLVLGGANAIKETGYGDFVLFAGDFNGDGQIQNIDKNAVEPLRGLSGYSNADMDMNGEVQNSDINNFLSPNIGKGVQFMSKKLNAKRNK</sequence>